<accession>A0A9P0ASW4</accession>
<evidence type="ECO:0000313" key="3">
    <source>
        <dbReference type="Proteomes" id="UP001154078"/>
    </source>
</evidence>
<protein>
    <submittedName>
        <fullName evidence="2">Uncharacterized protein</fullName>
    </submittedName>
</protein>
<name>A0A9P0ASW4_BRAAE</name>
<dbReference type="AlphaFoldDB" id="A0A9P0ASW4"/>
<dbReference type="EMBL" id="OV121132">
    <property type="protein sequence ID" value="CAH0547455.1"/>
    <property type="molecule type" value="Genomic_DNA"/>
</dbReference>
<proteinExistence type="predicted"/>
<evidence type="ECO:0000256" key="1">
    <source>
        <dbReference type="SAM" id="SignalP"/>
    </source>
</evidence>
<dbReference type="InterPro" id="IPR007614">
    <property type="entry name" value="Retinin_C"/>
</dbReference>
<dbReference type="Proteomes" id="UP001154078">
    <property type="component" value="Chromosome 1"/>
</dbReference>
<keyword evidence="1" id="KW-0732">Signal</keyword>
<feature type="chain" id="PRO_5040258602" evidence="1">
    <location>
        <begin position="17"/>
        <end position="100"/>
    </location>
</feature>
<evidence type="ECO:0000313" key="2">
    <source>
        <dbReference type="EMBL" id="CAH0547455.1"/>
    </source>
</evidence>
<keyword evidence="3" id="KW-1185">Reference proteome</keyword>
<reference evidence="2" key="1">
    <citation type="submission" date="2021-12" db="EMBL/GenBank/DDBJ databases">
        <authorList>
            <person name="King R."/>
        </authorList>
    </citation>
    <scope>NUCLEOTIDE SEQUENCE</scope>
</reference>
<feature type="signal peptide" evidence="1">
    <location>
        <begin position="1"/>
        <end position="16"/>
    </location>
</feature>
<sequence>MFKLVVLSALLAIAAARPGYLAAPAVYSSAIVGSVPTSISHSSSSIVHSHAPVAYSAYSAPIVAAPVVHSASLIHSAPLVHSAPLISTYAAAPAVSVHPW</sequence>
<organism evidence="2 3">
    <name type="scientific">Brassicogethes aeneus</name>
    <name type="common">Rape pollen beetle</name>
    <name type="synonym">Meligethes aeneus</name>
    <dbReference type="NCBI Taxonomy" id="1431903"/>
    <lineage>
        <taxon>Eukaryota</taxon>
        <taxon>Metazoa</taxon>
        <taxon>Ecdysozoa</taxon>
        <taxon>Arthropoda</taxon>
        <taxon>Hexapoda</taxon>
        <taxon>Insecta</taxon>
        <taxon>Pterygota</taxon>
        <taxon>Neoptera</taxon>
        <taxon>Endopterygota</taxon>
        <taxon>Coleoptera</taxon>
        <taxon>Polyphaga</taxon>
        <taxon>Cucujiformia</taxon>
        <taxon>Nitidulidae</taxon>
        <taxon>Meligethinae</taxon>
        <taxon>Brassicogethes</taxon>
    </lineage>
</organism>
<dbReference type="PANTHER" id="PTHR34931">
    <property type="entry name" value="FI02976P-RELATED"/>
    <property type="match status" value="1"/>
</dbReference>
<dbReference type="PANTHER" id="PTHR34931:SF3">
    <property type="entry name" value="FI02976P-RELATED"/>
    <property type="match status" value="1"/>
</dbReference>
<dbReference type="OrthoDB" id="6435838at2759"/>
<gene>
    <name evidence="2" type="ORF">MELIAE_LOCUS1441</name>
</gene>